<evidence type="ECO:0000256" key="4">
    <source>
        <dbReference type="ARBA" id="ARBA00022786"/>
    </source>
</evidence>
<dbReference type="AlphaFoldDB" id="A0A5C5FQW0"/>
<evidence type="ECO:0000256" key="5">
    <source>
        <dbReference type="ARBA" id="ARBA00022801"/>
    </source>
</evidence>
<dbReference type="PROSITE" id="PS00972">
    <property type="entry name" value="USP_1"/>
    <property type="match status" value="1"/>
</dbReference>
<proteinExistence type="inferred from homology"/>
<feature type="compositionally biased region" description="Polar residues" evidence="8">
    <location>
        <begin position="83"/>
        <end position="115"/>
    </location>
</feature>
<dbReference type="InterPro" id="IPR028889">
    <property type="entry name" value="USP"/>
</dbReference>
<evidence type="ECO:0000256" key="6">
    <source>
        <dbReference type="ARBA" id="ARBA00022807"/>
    </source>
</evidence>
<comment type="similarity">
    <text evidence="2 7">Belongs to the peptidase C19 family.</text>
</comment>
<evidence type="ECO:0000256" key="1">
    <source>
        <dbReference type="ARBA" id="ARBA00000707"/>
    </source>
</evidence>
<name>A0A5C5FQW0_9BASI</name>
<feature type="region of interest" description="Disordered" evidence="8">
    <location>
        <begin position="566"/>
        <end position="605"/>
    </location>
</feature>
<dbReference type="EMBL" id="SOZI01000102">
    <property type="protein sequence ID" value="TNY19258.1"/>
    <property type="molecule type" value="Genomic_DNA"/>
</dbReference>
<dbReference type="PROSITE" id="PS50235">
    <property type="entry name" value="USP_3"/>
    <property type="match status" value="1"/>
</dbReference>
<protein>
    <recommendedName>
        <fullName evidence="7">Ubiquitin carboxyl-terminal hydrolase</fullName>
        <ecNumber evidence="7">3.4.19.12</ecNumber>
    </recommendedName>
</protein>
<feature type="compositionally biased region" description="Low complexity" evidence="8">
    <location>
        <begin position="494"/>
        <end position="506"/>
    </location>
</feature>
<keyword evidence="4 7" id="KW-0833">Ubl conjugation pathway</keyword>
<dbReference type="PANTHER" id="PTHR24006:SF758">
    <property type="entry name" value="UBIQUITIN CARBOXYL-TERMINAL HYDROLASE 36"/>
    <property type="match status" value="1"/>
</dbReference>
<dbReference type="SUPFAM" id="SSF54001">
    <property type="entry name" value="Cysteine proteinases"/>
    <property type="match status" value="1"/>
</dbReference>
<reference evidence="10 11" key="1">
    <citation type="submission" date="2019-03" db="EMBL/GenBank/DDBJ databases">
        <title>Rhodosporidium diobovatum UCD-FST 08-225 genome sequencing, assembly, and annotation.</title>
        <authorList>
            <person name="Fakankun I.U."/>
            <person name="Fristensky B."/>
            <person name="Levin D.B."/>
        </authorList>
    </citation>
    <scope>NUCLEOTIDE SEQUENCE [LARGE SCALE GENOMIC DNA]</scope>
    <source>
        <strain evidence="10 11">UCD-FST 08-225</strain>
    </source>
</reference>
<keyword evidence="6 7" id="KW-0788">Thiol protease</keyword>
<keyword evidence="11" id="KW-1185">Reference proteome</keyword>
<dbReference type="PANTHER" id="PTHR24006">
    <property type="entry name" value="UBIQUITIN CARBOXYL-TERMINAL HYDROLASE"/>
    <property type="match status" value="1"/>
</dbReference>
<dbReference type="InterPro" id="IPR050164">
    <property type="entry name" value="Peptidase_C19"/>
</dbReference>
<feature type="region of interest" description="Disordered" evidence="8">
    <location>
        <begin position="471"/>
        <end position="524"/>
    </location>
</feature>
<dbReference type="EC" id="3.4.19.12" evidence="7"/>
<evidence type="ECO:0000259" key="9">
    <source>
        <dbReference type="PROSITE" id="PS50235"/>
    </source>
</evidence>
<feature type="domain" description="USP" evidence="9">
    <location>
        <begin position="146"/>
        <end position="454"/>
    </location>
</feature>
<feature type="region of interest" description="Disordered" evidence="8">
    <location>
        <begin position="1"/>
        <end position="41"/>
    </location>
</feature>
<keyword evidence="5 7" id="KW-0378">Hydrolase</keyword>
<dbReference type="InterPro" id="IPR001394">
    <property type="entry name" value="Peptidase_C19_UCH"/>
</dbReference>
<dbReference type="GO" id="GO:0006508">
    <property type="term" value="P:proteolysis"/>
    <property type="evidence" value="ECO:0007669"/>
    <property type="project" value="UniProtKB-KW"/>
</dbReference>
<dbReference type="InterPro" id="IPR038765">
    <property type="entry name" value="Papain-like_cys_pep_sf"/>
</dbReference>
<evidence type="ECO:0000256" key="2">
    <source>
        <dbReference type="ARBA" id="ARBA00009085"/>
    </source>
</evidence>
<dbReference type="InterPro" id="IPR018200">
    <property type="entry name" value="USP_CS"/>
</dbReference>
<evidence type="ECO:0000313" key="10">
    <source>
        <dbReference type="EMBL" id="TNY19258.1"/>
    </source>
</evidence>
<evidence type="ECO:0000313" key="11">
    <source>
        <dbReference type="Proteomes" id="UP000311382"/>
    </source>
</evidence>
<dbReference type="Proteomes" id="UP000311382">
    <property type="component" value="Unassembled WGS sequence"/>
</dbReference>
<keyword evidence="3 7" id="KW-0645">Protease</keyword>
<feature type="compositionally biased region" description="Basic residues" evidence="8">
    <location>
        <begin position="573"/>
        <end position="589"/>
    </location>
</feature>
<evidence type="ECO:0000256" key="8">
    <source>
        <dbReference type="SAM" id="MobiDB-lite"/>
    </source>
</evidence>
<feature type="compositionally biased region" description="Basic residues" evidence="8">
    <location>
        <begin position="19"/>
        <end position="29"/>
    </location>
</feature>
<evidence type="ECO:0000256" key="3">
    <source>
        <dbReference type="ARBA" id="ARBA00022670"/>
    </source>
</evidence>
<dbReference type="PROSITE" id="PS00973">
    <property type="entry name" value="USP_2"/>
    <property type="match status" value="1"/>
</dbReference>
<dbReference type="Gene3D" id="3.90.70.10">
    <property type="entry name" value="Cysteine proteinases"/>
    <property type="match status" value="1"/>
</dbReference>
<dbReference type="GO" id="GO:0005829">
    <property type="term" value="C:cytosol"/>
    <property type="evidence" value="ECO:0007669"/>
    <property type="project" value="TreeGrafter"/>
</dbReference>
<organism evidence="10 11">
    <name type="scientific">Rhodotorula diobovata</name>
    <dbReference type="NCBI Taxonomy" id="5288"/>
    <lineage>
        <taxon>Eukaryota</taxon>
        <taxon>Fungi</taxon>
        <taxon>Dikarya</taxon>
        <taxon>Basidiomycota</taxon>
        <taxon>Pucciniomycotina</taxon>
        <taxon>Microbotryomycetes</taxon>
        <taxon>Sporidiobolales</taxon>
        <taxon>Sporidiobolaceae</taxon>
        <taxon>Rhodotorula</taxon>
    </lineage>
</organism>
<accession>A0A5C5FQW0</accession>
<dbReference type="CDD" id="cd02661">
    <property type="entry name" value="Peptidase_C19E"/>
    <property type="match status" value="1"/>
</dbReference>
<sequence length="605" mass="64157">MALTATQPVRTLHTDHMRNSPKHANKLKRSSGEGAPSAAGLPALTTARPITLASLLEHPVEFVRASTQTRDDVVPYEPVNLPKPTQTPNGKPSTNGSPIASTSKAVLAPSSTDSPTADRRTASSSAGGFPPIDTSVGWARKHPVGAGLQNLGNTCFLNSALQVLLHTPPLVRFLEGQAHPSANCAMAQKKGFCMTCAMKSLVKQSFTPGKRSYAPNVVVKHLKGIARHFRLGRQEDSHEFLRFFIDAMQASALAGKSPKLDQKVKETTFVHQLFGGRLRSRVHCLACGHNSDTFDSILDVSLDLASGRASSLKDALENLVRKDKLSGQNKYKCEKCKKLVNAEKNFTIDEAPLVLTVHLKRFTPTGRKLTYPLKYSENVKLGPYMSSATPDSGPSYRLYGLILHSGSGPHSGHYTSYVRAANDKWYDMNDDFVSPVPKAPLGERNAYVLFYIRERGDALRQAVGAAAAGTTHVNRPNGVGAAVKRARDDDDAVADSPARASSSPAAKRPRPAPGGALSHAARSSSPPVAVQFPFVAGPRPPDVVSASASAPASVAGSTGKPSVKLPISGSLGGRHKGPGGAAGKKHKVRAAFGGAGMNKPRVIQG</sequence>
<dbReference type="FunFam" id="3.90.70.10:FF:000119">
    <property type="entry name" value="Ubiquitin specific peptidase 36"/>
    <property type="match status" value="1"/>
</dbReference>
<gene>
    <name evidence="10" type="ORF">DMC30DRAFT_14059</name>
</gene>
<feature type="region of interest" description="Disordered" evidence="8">
    <location>
        <begin position="73"/>
        <end position="130"/>
    </location>
</feature>
<dbReference type="GO" id="GO:0005634">
    <property type="term" value="C:nucleus"/>
    <property type="evidence" value="ECO:0007669"/>
    <property type="project" value="TreeGrafter"/>
</dbReference>
<comment type="catalytic activity">
    <reaction evidence="1 7">
        <text>Thiol-dependent hydrolysis of ester, thioester, amide, peptide and isopeptide bonds formed by the C-terminal Gly of ubiquitin (a 76-residue protein attached to proteins as an intracellular targeting signal).</text>
        <dbReference type="EC" id="3.4.19.12"/>
    </reaction>
</comment>
<dbReference type="STRING" id="5288.A0A5C5FQW0"/>
<dbReference type="GO" id="GO:0004843">
    <property type="term" value="F:cysteine-type deubiquitinase activity"/>
    <property type="evidence" value="ECO:0007669"/>
    <property type="project" value="UniProtKB-UniRule"/>
</dbReference>
<comment type="caution">
    <text evidence="10">The sequence shown here is derived from an EMBL/GenBank/DDBJ whole genome shotgun (WGS) entry which is preliminary data.</text>
</comment>
<dbReference type="Pfam" id="PF00443">
    <property type="entry name" value="UCH"/>
    <property type="match status" value="1"/>
</dbReference>
<dbReference type="GO" id="GO:0016579">
    <property type="term" value="P:protein deubiquitination"/>
    <property type="evidence" value="ECO:0007669"/>
    <property type="project" value="InterPro"/>
</dbReference>
<evidence type="ECO:0000256" key="7">
    <source>
        <dbReference type="RuleBase" id="RU366025"/>
    </source>
</evidence>
<dbReference type="OrthoDB" id="420187at2759"/>